<dbReference type="KEGG" id="pms:KNP414_01035"/>
<name>F8FAH2_PAEMK</name>
<dbReference type="InterPro" id="IPR041143">
    <property type="entry name" value="YgxA_HTH"/>
</dbReference>
<dbReference type="Pfam" id="PF22339">
    <property type="entry name" value="YgxA-like_sub_bind"/>
    <property type="match status" value="1"/>
</dbReference>
<reference evidence="5" key="1">
    <citation type="submission" date="2011-06" db="EMBL/GenBank/DDBJ databases">
        <title>Complete genome sequence of Paenibacillus mucilaginosus KNP414.</title>
        <authorList>
            <person name="Wang J."/>
            <person name="Hu S."/>
            <person name="Hu X."/>
            <person name="Zhang B."/>
            <person name="Dong D."/>
            <person name="Zhang S."/>
            <person name="Zhao K."/>
            <person name="Wu D."/>
        </authorList>
    </citation>
    <scope>NUCLEOTIDE SEQUENCE [LARGE SCALE GENOMIC DNA]</scope>
    <source>
        <strain evidence="5">KNP414</strain>
    </source>
</reference>
<feature type="domain" description="YgxA-like substrate binding" evidence="3">
    <location>
        <begin position="120"/>
        <end position="218"/>
    </location>
</feature>
<dbReference type="Gene3D" id="3.30.460.10">
    <property type="entry name" value="Beta Polymerase, domain 2"/>
    <property type="match status" value="1"/>
</dbReference>
<feature type="domain" description="YgxA-like helix-turn-helix" evidence="2">
    <location>
        <begin position="226"/>
        <end position="268"/>
    </location>
</feature>
<gene>
    <name evidence="4" type="ordered locus">KNP414_01035</name>
</gene>
<proteinExistence type="predicted"/>
<dbReference type="InterPro" id="IPR029348">
    <property type="entry name" value="NTF-like"/>
</dbReference>
<sequence>MESIKKDWVQRFRQDQTVISVSAVDNPSSFSAVTDGFDILLLIVCRDNERSHQQIHYIRDDRRIQERWVSPDTLTDLILHGEHRNIIYWILKGEILLDREMYLESLRHKVLEFPVDLREHKLLIEFSKFLRSYLQSKEYILEDHLLDAYNNILEALHHWAHIVIIESGSHPEVTVWRQVKNINPGVYKLYEELTLSKETLKQRVQLVLLACEFSIMSKMERCCKLLLEVLASREEAWSLQELQQQPKLADIRTELPLLMNKLVKKSLAKEVAYTMDEDLTLLELRYKDVKSANV</sequence>
<accession>F8FAH2</accession>
<organism evidence="4 5">
    <name type="scientific">Paenibacillus mucilaginosus (strain KNP414)</name>
    <dbReference type="NCBI Taxonomy" id="1036673"/>
    <lineage>
        <taxon>Bacteria</taxon>
        <taxon>Bacillati</taxon>
        <taxon>Bacillota</taxon>
        <taxon>Bacilli</taxon>
        <taxon>Bacillales</taxon>
        <taxon>Paenibacillaceae</taxon>
        <taxon>Paenibacillus</taxon>
    </lineage>
</organism>
<dbReference type="EMBL" id="CP002869">
    <property type="protein sequence ID" value="AEI39625.1"/>
    <property type="molecule type" value="Genomic_DNA"/>
</dbReference>
<evidence type="ECO:0000259" key="1">
    <source>
        <dbReference type="Pfam" id="PF14540"/>
    </source>
</evidence>
<dbReference type="Pfam" id="PF14540">
    <property type="entry name" value="NTF-like"/>
    <property type="match status" value="1"/>
</dbReference>
<dbReference type="AlphaFoldDB" id="F8FAH2"/>
<dbReference type="InterPro" id="IPR043519">
    <property type="entry name" value="NT_sf"/>
</dbReference>
<evidence type="ECO:0000313" key="5">
    <source>
        <dbReference type="Proteomes" id="UP000006620"/>
    </source>
</evidence>
<evidence type="ECO:0000313" key="4">
    <source>
        <dbReference type="EMBL" id="AEI39625.1"/>
    </source>
</evidence>
<evidence type="ECO:0000259" key="2">
    <source>
        <dbReference type="Pfam" id="PF18576"/>
    </source>
</evidence>
<dbReference type="Pfam" id="PF18576">
    <property type="entry name" value="HTH_52"/>
    <property type="match status" value="1"/>
</dbReference>
<dbReference type="HOGENOM" id="CLU_066613_0_0_9"/>
<reference evidence="4 5" key="2">
    <citation type="journal article" date="2013" name="Genome Announc.">
        <title>Genome Sequence of Growth-Improving Paenibacillus mucilaginosus Strain KNP414.</title>
        <authorList>
            <person name="Lu J.J."/>
            <person name="Wang J.F."/>
            <person name="Hu X.F."/>
        </authorList>
    </citation>
    <scope>NUCLEOTIDE SEQUENCE [LARGE SCALE GENOMIC DNA]</scope>
    <source>
        <strain evidence="4 5">KNP414</strain>
    </source>
</reference>
<feature type="domain" description="Nucleotidyltransferase-like" evidence="1">
    <location>
        <begin position="1"/>
        <end position="118"/>
    </location>
</feature>
<dbReference type="Proteomes" id="UP000006620">
    <property type="component" value="Chromosome"/>
</dbReference>
<dbReference type="PATRIC" id="fig|1036673.3.peg.933"/>
<dbReference type="InterPro" id="IPR054515">
    <property type="entry name" value="YgxA-like_substrate-bd"/>
</dbReference>
<dbReference type="Gene3D" id="1.20.120.330">
    <property type="entry name" value="Nucleotidyltransferases domain 2"/>
    <property type="match status" value="1"/>
</dbReference>
<protein>
    <recommendedName>
        <fullName evidence="6">Nucleotidyltransferase-like domain-containing protein</fullName>
    </recommendedName>
</protein>
<evidence type="ECO:0008006" key="6">
    <source>
        <dbReference type="Google" id="ProtNLM"/>
    </source>
</evidence>
<dbReference type="RefSeq" id="WP_013914789.1">
    <property type="nucleotide sequence ID" value="NC_015690.1"/>
</dbReference>
<evidence type="ECO:0000259" key="3">
    <source>
        <dbReference type="Pfam" id="PF22339"/>
    </source>
</evidence>